<evidence type="ECO:0000313" key="2">
    <source>
        <dbReference type="Proteomes" id="UP000034329"/>
    </source>
</evidence>
<dbReference type="Proteomes" id="UP000034329">
    <property type="component" value="Unassembled WGS sequence"/>
</dbReference>
<reference evidence="1 2" key="1">
    <citation type="journal article" date="2015" name="Nature">
        <title>rRNA introns, odd ribosomes, and small enigmatic genomes across a large radiation of phyla.</title>
        <authorList>
            <person name="Brown C.T."/>
            <person name="Hug L.A."/>
            <person name="Thomas B.C."/>
            <person name="Sharon I."/>
            <person name="Castelle C.J."/>
            <person name="Singh A."/>
            <person name="Wilkins M.J."/>
            <person name="Williams K.H."/>
            <person name="Banfield J.F."/>
        </authorList>
    </citation>
    <scope>NUCLEOTIDE SEQUENCE [LARGE SCALE GENOMIC DNA]</scope>
</reference>
<dbReference type="EMBL" id="LCLA01000013">
    <property type="protein sequence ID" value="KKU10395.1"/>
    <property type="molecule type" value="Genomic_DNA"/>
</dbReference>
<name>A0A0G1QP21_9BACT</name>
<protein>
    <recommendedName>
        <fullName evidence="3">Type II secretion system protein GspG C-terminal domain-containing protein</fullName>
    </recommendedName>
</protein>
<dbReference type="AlphaFoldDB" id="A0A0G1QP21"/>
<organism evidence="1 2">
    <name type="scientific">Candidatus Woesebacteria bacterium GW2011_GWB1_45_5</name>
    <dbReference type="NCBI Taxonomy" id="1618581"/>
    <lineage>
        <taxon>Bacteria</taxon>
        <taxon>Candidatus Woeseibacteriota</taxon>
    </lineage>
</organism>
<evidence type="ECO:0008006" key="3">
    <source>
        <dbReference type="Google" id="ProtNLM"/>
    </source>
</evidence>
<dbReference type="Gene3D" id="3.30.700.10">
    <property type="entry name" value="Glycoprotein, Type 4 Pilin"/>
    <property type="match status" value="1"/>
</dbReference>
<dbReference type="SUPFAM" id="SSF54523">
    <property type="entry name" value="Pili subunits"/>
    <property type="match status" value="1"/>
</dbReference>
<evidence type="ECO:0000313" key="1">
    <source>
        <dbReference type="EMBL" id="KKU10395.1"/>
    </source>
</evidence>
<proteinExistence type="predicted"/>
<dbReference type="InterPro" id="IPR045584">
    <property type="entry name" value="Pilin-like"/>
</dbReference>
<accession>A0A0G1QP21</accession>
<gene>
    <name evidence="1" type="ORF">UX13_C0013G0011</name>
</gene>
<feature type="non-terminal residue" evidence="1">
    <location>
        <position position="106"/>
    </location>
</feature>
<sequence length="106" mass="11997">MIVVGILAVLVLIAIAYFRGQIFKGNDAKRKGDIRRIQVAVEEYEKDHDCYPLPQAVACNPGTGLNPYLSRVPCDPITKASYFYEHEDSTCPGWYRVYTKLDNPND</sequence>
<comment type="caution">
    <text evidence="1">The sequence shown here is derived from an EMBL/GenBank/DDBJ whole genome shotgun (WGS) entry which is preliminary data.</text>
</comment>